<dbReference type="AlphaFoldDB" id="A0A7J7ZY15"/>
<evidence type="ECO:0000256" key="1">
    <source>
        <dbReference type="SAM" id="MobiDB-lite"/>
    </source>
</evidence>
<protein>
    <submittedName>
        <fullName evidence="2">Uncharacterized protein</fullName>
    </submittedName>
</protein>
<evidence type="ECO:0000313" key="3">
    <source>
        <dbReference type="Proteomes" id="UP000527355"/>
    </source>
</evidence>
<organism evidence="2 3">
    <name type="scientific">Myotis myotis</name>
    <name type="common">Greater mouse-eared bat</name>
    <name type="synonym">Vespertilio myotis</name>
    <dbReference type="NCBI Taxonomy" id="51298"/>
    <lineage>
        <taxon>Eukaryota</taxon>
        <taxon>Metazoa</taxon>
        <taxon>Chordata</taxon>
        <taxon>Craniata</taxon>
        <taxon>Vertebrata</taxon>
        <taxon>Euteleostomi</taxon>
        <taxon>Mammalia</taxon>
        <taxon>Eutheria</taxon>
        <taxon>Laurasiatheria</taxon>
        <taxon>Chiroptera</taxon>
        <taxon>Yangochiroptera</taxon>
        <taxon>Vespertilionidae</taxon>
        <taxon>Myotis</taxon>
    </lineage>
</organism>
<reference evidence="2 3" key="1">
    <citation type="journal article" date="2020" name="Nature">
        <title>Six reference-quality genomes reveal evolution of bat adaptations.</title>
        <authorList>
            <person name="Jebb D."/>
            <person name="Huang Z."/>
            <person name="Pippel M."/>
            <person name="Hughes G.M."/>
            <person name="Lavrichenko K."/>
            <person name="Devanna P."/>
            <person name="Winkler S."/>
            <person name="Jermiin L.S."/>
            <person name="Skirmuntt E.C."/>
            <person name="Katzourakis A."/>
            <person name="Burkitt-Gray L."/>
            <person name="Ray D.A."/>
            <person name="Sullivan K.A.M."/>
            <person name="Roscito J.G."/>
            <person name="Kirilenko B.M."/>
            <person name="Davalos L.M."/>
            <person name="Corthals A.P."/>
            <person name="Power M.L."/>
            <person name="Jones G."/>
            <person name="Ransome R.D."/>
            <person name="Dechmann D.K.N."/>
            <person name="Locatelli A.G."/>
            <person name="Puechmaille S.J."/>
            <person name="Fedrigo O."/>
            <person name="Jarvis E.D."/>
            <person name="Hiller M."/>
            <person name="Vernes S.C."/>
            <person name="Myers E.W."/>
            <person name="Teeling E.C."/>
        </authorList>
    </citation>
    <scope>NUCLEOTIDE SEQUENCE [LARGE SCALE GENOMIC DNA]</scope>
    <source>
        <strain evidence="2">MMyoMyo1</strain>
        <tissue evidence="2">Flight muscle</tissue>
    </source>
</reference>
<accession>A0A7J7ZY15</accession>
<keyword evidence="3" id="KW-1185">Reference proteome</keyword>
<proteinExistence type="predicted"/>
<gene>
    <name evidence="2" type="ORF">mMyoMyo1_010017</name>
</gene>
<evidence type="ECO:0000313" key="2">
    <source>
        <dbReference type="EMBL" id="KAF6379197.1"/>
    </source>
</evidence>
<dbReference type="EMBL" id="JABWUV010000002">
    <property type="protein sequence ID" value="KAF6379197.1"/>
    <property type="molecule type" value="Genomic_DNA"/>
</dbReference>
<name>A0A7J7ZY15_MYOMY</name>
<comment type="caution">
    <text evidence="2">The sequence shown here is derived from an EMBL/GenBank/DDBJ whole genome shotgun (WGS) entry which is preliminary data.</text>
</comment>
<dbReference type="Proteomes" id="UP000527355">
    <property type="component" value="Unassembled WGS sequence"/>
</dbReference>
<sequence length="120" mass="13411">MKNHRVPVLVTCSPCEHIHQIKPAAGEPGNKHPPPPPEAPASLPISDLLQPRPTLDHTAATPPVPTPPAARRGNSREMIRRYRKSTRYILIGSNTEGMRLKIPSNYEEREGTRRAFLQNQ</sequence>
<feature type="region of interest" description="Disordered" evidence="1">
    <location>
        <begin position="21"/>
        <end position="78"/>
    </location>
</feature>